<evidence type="ECO:0000256" key="7">
    <source>
        <dbReference type="ARBA" id="ARBA00022824"/>
    </source>
</evidence>
<evidence type="ECO:0000313" key="13">
    <source>
        <dbReference type="EMBL" id="KAK7474442.1"/>
    </source>
</evidence>
<accession>A0ABD0JHH5</accession>
<feature type="transmembrane region" description="Helical" evidence="11">
    <location>
        <begin position="124"/>
        <end position="142"/>
    </location>
</feature>
<comment type="subcellular location">
    <subcellularLocation>
        <location evidence="1 11">Endoplasmic reticulum membrane</location>
        <topology evidence="1 11">Multi-pass membrane protein</topology>
    </subcellularLocation>
</comment>
<dbReference type="Pfam" id="PF03901">
    <property type="entry name" value="Glyco_transf_22"/>
    <property type="match status" value="2"/>
</dbReference>
<keyword evidence="6 11" id="KW-0812">Transmembrane</keyword>
<comment type="caution">
    <text evidence="13">The sequence shown here is derived from an EMBL/GenBank/DDBJ whole genome shotgun (WGS) entry which is preliminary data.</text>
</comment>
<proteinExistence type="inferred from homology"/>
<evidence type="ECO:0000256" key="4">
    <source>
        <dbReference type="ARBA" id="ARBA00022676"/>
    </source>
</evidence>
<evidence type="ECO:0000256" key="3">
    <source>
        <dbReference type="ARBA" id="ARBA00022502"/>
    </source>
</evidence>
<evidence type="ECO:0000256" key="2">
    <source>
        <dbReference type="ARBA" id="ARBA00004687"/>
    </source>
</evidence>
<feature type="transmembrane region" description="Helical" evidence="11">
    <location>
        <begin position="149"/>
        <end position="170"/>
    </location>
</feature>
<evidence type="ECO:0000256" key="10">
    <source>
        <dbReference type="ARBA" id="ARBA00038466"/>
    </source>
</evidence>
<keyword evidence="9 11" id="KW-0472">Membrane</keyword>
<keyword evidence="4 11" id="KW-0328">Glycosyltransferase</keyword>
<dbReference type="PANTHER" id="PTHR22760">
    <property type="entry name" value="GLYCOSYLTRANSFERASE"/>
    <property type="match status" value="1"/>
</dbReference>
<dbReference type="EMBL" id="JACVVK020000437">
    <property type="protein sequence ID" value="KAK7474442.1"/>
    <property type="molecule type" value="Genomic_DNA"/>
</dbReference>
<feature type="transmembrane region" description="Helical" evidence="11">
    <location>
        <begin position="360"/>
        <end position="378"/>
    </location>
</feature>
<feature type="region of interest" description="Disordered" evidence="12">
    <location>
        <begin position="191"/>
        <end position="302"/>
    </location>
</feature>
<comment type="similarity">
    <text evidence="10">Belongs to the glycosyltransferase 22 family. PIGZ subfamily.</text>
</comment>
<feature type="transmembrane region" description="Helical" evidence="11">
    <location>
        <begin position="98"/>
        <end position="118"/>
    </location>
</feature>
<keyword evidence="8 11" id="KW-1133">Transmembrane helix</keyword>
<evidence type="ECO:0000256" key="11">
    <source>
        <dbReference type="RuleBase" id="RU363075"/>
    </source>
</evidence>
<feature type="compositionally biased region" description="Basic residues" evidence="12">
    <location>
        <begin position="223"/>
        <end position="240"/>
    </location>
</feature>
<dbReference type="GO" id="GO:0016757">
    <property type="term" value="F:glycosyltransferase activity"/>
    <property type="evidence" value="ECO:0007669"/>
    <property type="project" value="UniProtKB-KW"/>
</dbReference>
<dbReference type="AlphaFoldDB" id="A0ABD0JHH5"/>
<dbReference type="GO" id="GO:0006506">
    <property type="term" value="P:GPI anchor biosynthetic process"/>
    <property type="evidence" value="ECO:0007669"/>
    <property type="project" value="UniProtKB-KW"/>
</dbReference>
<protein>
    <recommendedName>
        <fullName evidence="11">Mannosyltransferase</fullName>
        <ecNumber evidence="11">2.4.1.-</ecNumber>
    </recommendedName>
</protein>
<name>A0ABD0JHH5_9CAEN</name>
<feature type="transmembrane region" description="Helical" evidence="11">
    <location>
        <begin position="508"/>
        <end position="527"/>
    </location>
</feature>
<feature type="transmembrane region" description="Helical" evidence="11">
    <location>
        <begin position="399"/>
        <end position="419"/>
    </location>
</feature>
<feature type="compositionally biased region" description="Polar residues" evidence="12">
    <location>
        <begin position="201"/>
        <end position="217"/>
    </location>
</feature>
<organism evidence="13 14">
    <name type="scientific">Batillaria attramentaria</name>
    <dbReference type="NCBI Taxonomy" id="370345"/>
    <lineage>
        <taxon>Eukaryota</taxon>
        <taxon>Metazoa</taxon>
        <taxon>Spiralia</taxon>
        <taxon>Lophotrochozoa</taxon>
        <taxon>Mollusca</taxon>
        <taxon>Gastropoda</taxon>
        <taxon>Caenogastropoda</taxon>
        <taxon>Sorbeoconcha</taxon>
        <taxon>Cerithioidea</taxon>
        <taxon>Batillariidae</taxon>
        <taxon>Batillaria</taxon>
    </lineage>
</organism>
<keyword evidence="5" id="KW-0808">Transferase</keyword>
<dbReference type="PANTHER" id="PTHR22760:SF3">
    <property type="entry name" value="GPI MANNOSYLTRANSFERASE 4"/>
    <property type="match status" value="1"/>
</dbReference>
<evidence type="ECO:0000256" key="9">
    <source>
        <dbReference type="ARBA" id="ARBA00023136"/>
    </source>
</evidence>
<evidence type="ECO:0000256" key="6">
    <source>
        <dbReference type="ARBA" id="ARBA00022692"/>
    </source>
</evidence>
<dbReference type="GO" id="GO:0005789">
    <property type="term" value="C:endoplasmic reticulum membrane"/>
    <property type="evidence" value="ECO:0007669"/>
    <property type="project" value="UniProtKB-SubCell"/>
</dbReference>
<evidence type="ECO:0000313" key="14">
    <source>
        <dbReference type="Proteomes" id="UP001519460"/>
    </source>
</evidence>
<keyword evidence="14" id="KW-1185">Reference proteome</keyword>
<keyword evidence="7 11" id="KW-0256">Endoplasmic reticulum</keyword>
<sequence length="844" mass="94686">MTAAASKTDLFPRWFPWQLFFLTLVSRVYYVTQPHNWWILHPDEIYQSLEVAHGEMYGYGFRPYEYMPPDRTPDLPNIRHQELDHGMAALRSFLVPRAYVMVTWLLELLGVSFTPFVAWKVAHAFVSSTLPLAVYRYVIAVFRSHDTACLAAVFCAVCTHLYVLGTHTLVNSLLAPPVFFALAHLHNRMTSSTDKSELNEKGQNGESVKNGHCSDSGTLKKFGSSRRKLSPKAKGNHVHKNGQASQYHRDENFNIKKSFANGDSCHTQGKTTPGKNGKHAQRNGHAATNGKIHNNDMNGDLHKNLVANGVRQPGTSHVSNAQSDWTSFSFCHARGMIISFMSNVTAGFVLGVCCYIRTDLAALVITTPLLLVLDVIFTSWTRSFNLQQLLPSWRPLRKLFGDAIVSAFGVLLGVGLGVWEDFRCYGWGVVTPLNWYRFNVENDYSTAFFGQSSWDTYFFGIFFQNYGTVVLTFASVVCAAVTVFRGSKQTKSSGRTLNDLGTVQTENATSWLVPAAGVTVAWGFLLLLYSSKGHKELRFVHNVIVLVMVTCAAALNEGLARLAVARSVKLSILFVGVVCFALSQWHDVTHLQENHGLKGNRLAFKQAGDTQDVNVCLHYLSSQNDVTGVFIDRNLYATAGYTILHKNVSIFTIFNNNFHEYSVDDRLVHTSRSLIGPQRNVSVAYLSHLSNYVYSKNAQYAMKFVLEDPRYNYLVLLKERDLLQFGFGQPVFQYGAFKVLRRQNDPEVLAAQARLAANLMPVQNATILLHEADKLLWHGVWARAAERFKDTLRVDPGVVAAYSPLAYCLKELGDFRGFESTLLQCYHQFGPEECEKVRGLVKLK</sequence>
<evidence type="ECO:0000256" key="5">
    <source>
        <dbReference type="ARBA" id="ARBA00022679"/>
    </source>
</evidence>
<evidence type="ECO:0000256" key="8">
    <source>
        <dbReference type="ARBA" id="ARBA00022989"/>
    </source>
</evidence>
<reference evidence="13 14" key="1">
    <citation type="journal article" date="2023" name="Sci. Data">
        <title>Genome assembly of the Korean intertidal mud-creeper Batillaria attramentaria.</title>
        <authorList>
            <person name="Patra A.K."/>
            <person name="Ho P.T."/>
            <person name="Jun S."/>
            <person name="Lee S.J."/>
            <person name="Kim Y."/>
            <person name="Won Y.J."/>
        </authorList>
    </citation>
    <scope>NUCLEOTIDE SEQUENCE [LARGE SCALE GENOMIC DNA]</scope>
    <source>
        <strain evidence="13">Wonlab-2016</strain>
    </source>
</reference>
<comment type="pathway">
    <text evidence="2">Glycolipid biosynthesis; glycosylphosphatidylinositol-anchor biosynthesis.</text>
</comment>
<evidence type="ECO:0000256" key="1">
    <source>
        <dbReference type="ARBA" id="ARBA00004477"/>
    </source>
</evidence>
<gene>
    <name evidence="13" type="ORF">BaRGS_00034325</name>
</gene>
<dbReference type="InterPro" id="IPR005599">
    <property type="entry name" value="GPI_mannosylTrfase"/>
</dbReference>
<dbReference type="EC" id="2.4.1.-" evidence="11"/>
<dbReference type="Proteomes" id="UP001519460">
    <property type="component" value="Unassembled WGS sequence"/>
</dbReference>
<evidence type="ECO:0000256" key="12">
    <source>
        <dbReference type="SAM" id="MobiDB-lite"/>
    </source>
</evidence>
<feature type="compositionally biased region" description="Polar residues" evidence="12">
    <location>
        <begin position="264"/>
        <end position="274"/>
    </location>
</feature>
<feature type="transmembrane region" description="Helical" evidence="11">
    <location>
        <begin position="539"/>
        <end position="556"/>
    </location>
</feature>
<feature type="transmembrane region" description="Helical" evidence="11">
    <location>
        <begin position="466"/>
        <end position="487"/>
    </location>
</feature>
<keyword evidence="3" id="KW-0337">GPI-anchor biosynthesis</keyword>